<sequence>MDFNCTFSQLQEKRGPTELAAPSSCFPPLRSVPHPTLMDDYEDIIITDRANSRESQIHQLQAQGLNNSPQAHPDFSTLTQPLAYRIGAASLNANSQALSLPGYGVLEVRQSRGADSHNEYTWRWDISKIFSSTEHPKQDRYANPAVMAPFGATGHPTARKEYFNTSVRDR</sequence>
<organism evidence="2">
    <name type="scientific">Petromyces alliaceus</name>
    <name type="common">Aspergillus alliaceus</name>
    <dbReference type="NCBI Taxonomy" id="209559"/>
    <lineage>
        <taxon>Eukaryota</taxon>
        <taxon>Fungi</taxon>
        <taxon>Dikarya</taxon>
        <taxon>Ascomycota</taxon>
        <taxon>Pezizomycotina</taxon>
        <taxon>Eurotiomycetes</taxon>
        <taxon>Eurotiomycetidae</taxon>
        <taxon>Eurotiales</taxon>
        <taxon>Aspergillaceae</taxon>
        <taxon>Aspergillus</taxon>
        <taxon>Aspergillus subgen. Circumdati</taxon>
    </lineage>
</organism>
<gene>
    <name evidence="2" type="ORF">BDV23DRAFT_187632</name>
</gene>
<dbReference type="EMBL" id="ML735319">
    <property type="protein sequence ID" value="KAE8386072.1"/>
    <property type="molecule type" value="Genomic_DNA"/>
</dbReference>
<accession>A0A5N7BW58</accession>
<evidence type="ECO:0000256" key="1">
    <source>
        <dbReference type="SAM" id="MobiDB-lite"/>
    </source>
</evidence>
<name>A0A5N7BW58_PETAA</name>
<dbReference type="Proteomes" id="UP000326877">
    <property type="component" value="Unassembled WGS sequence"/>
</dbReference>
<protein>
    <submittedName>
        <fullName evidence="2">Uncharacterized protein</fullName>
    </submittedName>
</protein>
<reference evidence="2" key="1">
    <citation type="submission" date="2019-04" db="EMBL/GenBank/DDBJ databases">
        <title>Friends and foes A comparative genomics studyof 23 Aspergillus species from section Flavi.</title>
        <authorList>
            <consortium name="DOE Joint Genome Institute"/>
            <person name="Kjaerbolling I."/>
            <person name="Vesth T."/>
            <person name="Frisvad J.C."/>
            <person name="Nybo J.L."/>
            <person name="Theobald S."/>
            <person name="Kildgaard S."/>
            <person name="Isbrandt T."/>
            <person name="Kuo A."/>
            <person name="Sato A."/>
            <person name="Lyhne E.K."/>
            <person name="Kogle M.E."/>
            <person name="Wiebenga A."/>
            <person name="Kun R.S."/>
            <person name="Lubbers R.J."/>
            <person name="Makela M.R."/>
            <person name="Barry K."/>
            <person name="Chovatia M."/>
            <person name="Clum A."/>
            <person name="Daum C."/>
            <person name="Haridas S."/>
            <person name="He G."/>
            <person name="LaButti K."/>
            <person name="Lipzen A."/>
            <person name="Mondo S."/>
            <person name="Riley R."/>
            <person name="Salamov A."/>
            <person name="Simmons B.A."/>
            <person name="Magnuson J.K."/>
            <person name="Henrissat B."/>
            <person name="Mortensen U.H."/>
            <person name="Larsen T.O."/>
            <person name="Devries R.P."/>
            <person name="Grigoriev I.V."/>
            <person name="Machida M."/>
            <person name="Baker S.E."/>
            <person name="Andersen M.R."/>
        </authorList>
    </citation>
    <scope>NUCLEOTIDE SEQUENCE [LARGE SCALE GENOMIC DNA]</scope>
    <source>
        <strain evidence="2">IBT 14317</strain>
    </source>
</reference>
<feature type="region of interest" description="Disordered" evidence="1">
    <location>
        <begin position="141"/>
        <end position="170"/>
    </location>
</feature>
<evidence type="ECO:0000313" key="2">
    <source>
        <dbReference type="EMBL" id="KAE8386072.1"/>
    </source>
</evidence>
<proteinExistence type="predicted"/>
<dbReference type="AlphaFoldDB" id="A0A5N7BW58"/>
<feature type="compositionally biased region" description="Basic and acidic residues" evidence="1">
    <location>
        <begin position="158"/>
        <end position="170"/>
    </location>
</feature>